<organism evidence="1">
    <name type="scientific">Amphimedon queenslandica</name>
    <name type="common">Sponge</name>
    <dbReference type="NCBI Taxonomy" id="400682"/>
    <lineage>
        <taxon>Eukaryota</taxon>
        <taxon>Metazoa</taxon>
        <taxon>Porifera</taxon>
        <taxon>Demospongiae</taxon>
        <taxon>Heteroscleromorpha</taxon>
        <taxon>Haplosclerida</taxon>
        <taxon>Niphatidae</taxon>
        <taxon>Amphimedon</taxon>
    </lineage>
</organism>
<dbReference type="InParanoid" id="A0A1X7VAM1"/>
<reference evidence="1" key="1">
    <citation type="submission" date="2017-05" db="UniProtKB">
        <authorList>
            <consortium name="EnsemblMetazoa"/>
        </authorList>
    </citation>
    <scope>IDENTIFICATION</scope>
</reference>
<name>A0A1X7VAM1_AMPQE</name>
<accession>A0A1X7VAM1</accession>
<sequence>MPGKKDCASSQKSEERVTIQNRLVLLNLRELYRNFNDKYPDVKVGFSKLTELRPPYCVLAGVNGTHSFCVCTIHQNVKLLFESMELCGLETSDETSIQSYQHCIAHTMCNP</sequence>
<dbReference type="AlphaFoldDB" id="A0A1X7VAM1"/>
<evidence type="ECO:0000313" key="1">
    <source>
        <dbReference type="EnsemblMetazoa" id="Aqu2.1.37350_001"/>
    </source>
</evidence>
<protein>
    <submittedName>
        <fullName evidence="1">Uncharacterized protein</fullName>
    </submittedName>
</protein>
<dbReference type="OMA" id="DIYSKCH"/>
<proteinExistence type="predicted"/>
<dbReference type="EnsemblMetazoa" id="Aqu2.1.37350_001">
    <property type="protein sequence ID" value="Aqu2.1.37350_001"/>
    <property type="gene ID" value="Aqu2.1.37350"/>
</dbReference>